<dbReference type="PANTHER" id="PTHR39332:SF7">
    <property type="entry name" value="SRPBCC FAMILY PROTEIN"/>
    <property type="match status" value="1"/>
</dbReference>
<dbReference type="OrthoDB" id="1364128at2"/>
<gene>
    <name evidence="1" type="ORF">BXY66_1050</name>
</gene>
<keyword evidence="2" id="KW-1185">Reference proteome</keyword>
<comment type="caution">
    <text evidence="1">The sequence shown here is derived from an EMBL/GenBank/DDBJ whole genome shotgun (WGS) entry which is preliminary data.</text>
</comment>
<proteinExistence type="predicted"/>
<organism evidence="1 2">
    <name type="scientific">Shimia isoporae</name>
    <dbReference type="NCBI Taxonomy" id="647720"/>
    <lineage>
        <taxon>Bacteria</taxon>
        <taxon>Pseudomonadati</taxon>
        <taxon>Pseudomonadota</taxon>
        <taxon>Alphaproteobacteria</taxon>
        <taxon>Rhodobacterales</taxon>
        <taxon>Roseobacteraceae</taxon>
    </lineage>
</organism>
<dbReference type="InterPro" id="IPR023393">
    <property type="entry name" value="START-like_dom_sf"/>
</dbReference>
<dbReference type="Proteomes" id="UP000295673">
    <property type="component" value="Unassembled WGS sequence"/>
</dbReference>
<dbReference type="InterPro" id="IPR019587">
    <property type="entry name" value="Polyketide_cyclase/dehydratase"/>
</dbReference>
<reference evidence="1 2" key="1">
    <citation type="submission" date="2019-03" db="EMBL/GenBank/DDBJ databases">
        <title>Genomic Encyclopedia of Archaeal and Bacterial Type Strains, Phase II (KMG-II): from individual species to whole genera.</title>
        <authorList>
            <person name="Goeker M."/>
        </authorList>
    </citation>
    <scope>NUCLEOTIDE SEQUENCE [LARGE SCALE GENOMIC DNA]</scope>
    <source>
        <strain evidence="1 2">DSM 26433</strain>
    </source>
</reference>
<evidence type="ECO:0000313" key="2">
    <source>
        <dbReference type="Proteomes" id="UP000295673"/>
    </source>
</evidence>
<dbReference type="PANTHER" id="PTHR39332">
    <property type="entry name" value="BLL4707 PROTEIN"/>
    <property type="match status" value="1"/>
</dbReference>
<name>A0A4R1NUT0_9RHOB</name>
<dbReference type="EMBL" id="SMGR01000001">
    <property type="protein sequence ID" value="TCL09008.1"/>
    <property type="molecule type" value="Genomic_DNA"/>
</dbReference>
<dbReference type="Pfam" id="PF10604">
    <property type="entry name" value="Polyketide_cyc2"/>
    <property type="match status" value="1"/>
</dbReference>
<evidence type="ECO:0000313" key="1">
    <source>
        <dbReference type="EMBL" id="TCL09008.1"/>
    </source>
</evidence>
<protein>
    <submittedName>
        <fullName evidence="1">Polyketide cyclase/dehydrase/lipid transport protein</fullName>
    </submittedName>
</protein>
<dbReference type="SUPFAM" id="SSF55961">
    <property type="entry name" value="Bet v1-like"/>
    <property type="match status" value="1"/>
</dbReference>
<dbReference type="Gene3D" id="3.30.530.20">
    <property type="match status" value="1"/>
</dbReference>
<dbReference type="CDD" id="cd07821">
    <property type="entry name" value="PYR_PYL_RCAR_like"/>
    <property type="match status" value="1"/>
</dbReference>
<dbReference type="AlphaFoldDB" id="A0A4R1NUT0"/>
<accession>A0A4R1NUT0</accession>
<sequence length="156" mass="17289">MLKVERALEIDATPEQVWSVMGRFMHINEFAPEVVRVEALTAAENQVGAQRRCHFNNGQSLVETVTEWQVGRGYSVSLSEMDSMPMAAANATLLIDPMGNRARVVWRFEGRMKFGPLGWLLGQGVFKPMMGRVIAANLEGLAKTVKNLPKSVDEVA</sequence>
<dbReference type="RefSeq" id="WP_132859087.1">
    <property type="nucleotide sequence ID" value="NZ_SMGR01000001.1"/>
</dbReference>